<dbReference type="RefSeq" id="WP_247243306.1">
    <property type="nucleotide sequence ID" value="NZ_JALJRA010000005.1"/>
</dbReference>
<keyword evidence="4" id="KW-1185">Reference proteome</keyword>
<comment type="caution">
    <text evidence="3">The sequence shown here is derived from an EMBL/GenBank/DDBJ whole genome shotgun (WGS) entry which is preliminary data.</text>
</comment>
<dbReference type="SUPFAM" id="SSF141571">
    <property type="entry name" value="Pentapeptide repeat-like"/>
    <property type="match status" value="2"/>
</dbReference>
<dbReference type="InterPro" id="IPR001646">
    <property type="entry name" value="5peptide_repeat"/>
</dbReference>
<reference evidence="3 4" key="1">
    <citation type="submission" date="2024-06" db="EMBL/GenBank/DDBJ databases">
        <title>Genomic Encyclopedia of Type Strains, Phase IV (KMG-IV): sequencing the most valuable type-strain genomes for metagenomic binning, comparative biology and taxonomic classification.</title>
        <authorList>
            <person name="Goeker M."/>
        </authorList>
    </citation>
    <scope>NUCLEOTIDE SEQUENCE [LARGE SCALE GENOMIC DNA]</scope>
    <source>
        <strain evidence="3 4">DSM 105042</strain>
    </source>
</reference>
<feature type="coiled-coil region" evidence="1">
    <location>
        <begin position="432"/>
        <end position="465"/>
    </location>
</feature>
<dbReference type="Gene3D" id="2.160.20.80">
    <property type="entry name" value="E3 ubiquitin-protein ligase SopA"/>
    <property type="match status" value="3"/>
</dbReference>
<dbReference type="EMBL" id="JBEPLJ010000005">
    <property type="protein sequence ID" value="MET3585339.1"/>
    <property type="molecule type" value="Genomic_DNA"/>
</dbReference>
<protein>
    <submittedName>
        <fullName evidence="3">Uncharacterized protein YjbI with pentapeptide repeats</fullName>
    </submittedName>
</protein>
<dbReference type="Pfam" id="PF09937">
    <property type="entry name" value="DUF2169"/>
    <property type="match status" value="1"/>
</dbReference>
<feature type="domain" description="DUF2169" evidence="2">
    <location>
        <begin position="26"/>
        <end position="298"/>
    </location>
</feature>
<accession>A0ABV2H4H5</accession>
<evidence type="ECO:0000313" key="3">
    <source>
        <dbReference type="EMBL" id="MET3585339.1"/>
    </source>
</evidence>
<sequence length="1060" mass="114576">MPAIIKPSRLAAAVRAEPVPQGGLLTVSAFLLSDFESPRDFLSEQALWPMVVEQMGGAIFDKGNLKPSGEWIVAGAALAPGDEPVSGIEVIARLNGIEKRLSVFGDRFWRQTDRGIVLLPAIPFHKMPVVESNAFGGPRFAANPRGKGHGARALLDAGLDAPLPNVEDAKRPIRSPDDTPAPAHFGPLAPDAASRMRYIGTYDQVWLKTLAPLRPADFNPLFHCDAPEEQRLTGYFSGSETFSVSGMSQGGIAGGRLPDVTVRGFAHRPGDDSLTEFRMVCDTVTLFPNITKMVLAYRGVVKCADAFAEDIGTVMLAVEHAEDEAYPPAYFGDVFRLRTNPDEAHKHALSDFQLMPKQDASVVTARRAARLEKAKENRERFMDNQDWLARRLVADQGMSADLIPPRTDEVFDDLPLVALPTSEEIARGELDLAEILDDVEKLSTAMKEKARKERARAEVARLQAVAHMPQGRVPAALQRPLVEDGELARYPELSTEMGLDTDWPELTAFENPDLTEFPQEAVDRFHAALDNAFNSLTAPEDDQAAADVQFEKALARALRLPEGAMLADARSAAEQISLDLGSNRIEGKDEIERRIAERMASVANEPVKASSPVSVPSFLVPGDEDFEVDHGPIEEAMAAVTPVFGKLLSHLDSVKAGGSLQDIIAEAAAALPQPEDDGIARTFGQHVDEVKRKAGERIDTAQQDLDDTMLRARQRSPVAIFPMEPLLPGVAERFGNAIRDRIVSGHDFRGADLAGADLRGIDLAGRDLRGTLFERCNLQGAQFSGSNLDGAVFSEADLSGADFSSASLGTANFGAAVLSGARFDACTLEDTKLIRVNFEGVSWRDGHLARLSLIECSFDGADLSGSTLSEVQVLKGGARRVKMDGVALDRVTFIQIPLTAASFVKARLDRVSLAEVDANEANFKSAEFNTVGFLGQTGLRDSSFEGVSARSTSWNTADMTRTCLLRADLDNCLFNVCDLSLADMRLATLKNCRLDKSALIGADLFAANLFAASLTQCDMTRASLRGANLYYAALDRAELASCDLTGANLGGTRMERAANA</sequence>
<keyword evidence="1" id="KW-0175">Coiled coil</keyword>
<dbReference type="PANTHER" id="PTHR14136">
    <property type="entry name" value="BTB_POZ DOMAIN-CONTAINING PROTEIN KCTD9"/>
    <property type="match status" value="1"/>
</dbReference>
<organism evidence="3 4">
    <name type="scientific">Pseudorhizobium tarimense</name>
    <dbReference type="NCBI Taxonomy" id="1079109"/>
    <lineage>
        <taxon>Bacteria</taxon>
        <taxon>Pseudomonadati</taxon>
        <taxon>Pseudomonadota</taxon>
        <taxon>Alphaproteobacteria</taxon>
        <taxon>Hyphomicrobiales</taxon>
        <taxon>Rhizobiaceae</taxon>
        <taxon>Rhizobium/Agrobacterium group</taxon>
        <taxon>Pseudorhizobium</taxon>
    </lineage>
</organism>
<name>A0ABV2H4H5_9HYPH</name>
<dbReference type="PANTHER" id="PTHR14136:SF17">
    <property type="entry name" value="BTB_POZ DOMAIN-CONTAINING PROTEIN KCTD9"/>
    <property type="match status" value="1"/>
</dbReference>
<evidence type="ECO:0000259" key="2">
    <source>
        <dbReference type="Pfam" id="PF09937"/>
    </source>
</evidence>
<gene>
    <name evidence="3" type="ORF">ABID21_001448</name>
</gene>
<evidence type="ECO:0000313" key="4">
    <source>
        <dbReference type="Proteomes" id="UP001549031"/>
    </source>
</evidence>
<proteinExistence type="predicted"/>
<dbReference type="Pfam" id="PF00805">
    <property type="entry name" value="Pentapeptide"/>
    <property type="match status" value="4"/>
</dbReference>
<evidence type="ECO:0000256" key="1">
    <source>
        <dbReference type="SAM" id="Coils"/>
    </source>
</evidence>
<dbReference type="InterPro" id="IPR018683">
    <property type="entry name" value="DUF2169"/>
</dbReference>
<dbReference type="InterPro" id="IPR051082">
    <property type="entry name" value="Pentapeptide-BTB/POZ_domain"/>
</dbReference>
<dbReference type="Proteomes" id="UP001549031">
    <property type="component" value="Unassembled WGS sequence"/>
</dbReference>